<dbReference type="Proteomes" id="UP000324479">
    <property type="component" value="Unassembled WGS sequence"/>
</dbReference>
<organism evidence="1 2">
    <name type="scientific">Roseiconus nitratireducens</name>
    <dbReference type="NCBI Taxonomy" id="2605748"/>
    <lineage>
        <taxon>Bacteria</taxon>
        <taxon>Pseudomonadati</taxon>
        <taxon>Planctomycetota</taxon>
        <taxon>Planctomycetia</taxon>
        <taxon>Pirellulales</taxon>
        <taxon>Pirellulaceae</taxon>
        <taxon>Roseiconus</taxon>
    </lineage>
</organism>
<dbReference type="EMBL" id="VWOX01000003">
    <property type="protein sequence ID" value="KAA5545412.1"/>
    <property type="molecule type" value="Genomic_DNA"/>
</dbReference>
<evidence type="ECO:0000313" key="1">
    <source>
        <dbReference type="EMBL" id="KAA5545412.1"/>
    </source>
</evidence>
<reference evidence="1 2" key="1">
    <citation type="submission" date="2019-08" db="EMBL/GenBank/DDBJ databases">
        <authorList>
            <person name="Dhanesh K."/>
            <person name="Kumar G."/>
            <person name="Sasikala C."/>
            <person name="Venkata Ramana C."/>
        </authorList>
    </citation>
    <scope>NUCLEOTIDE SEQUENCE [LARGE SCALE GENOMIC DNA]</scope>
    <source>
        <strain evidence="1 2">JC645</strain>
    </source>
</reference>
<sequence>MPKHLKDEWTDHLQHVLEQHFDVDFERDYSVINTKKQIRALLAEDDDLLSPGVRKELESYLDATIERRSLTEDQLFNERIENGIANSSGMKVTEISHLISRGWSLEEACDFISFDPAEYNGCKGGGLPYLPMPSDIEEACRQIREGWDDDEYEKRANGHLLFKQEEPEPMTIEVVKSADLGLQSL</sequence>
<keyword evidence="2" id="KW-1185">Reference proteome</keyword>
<accession>A0A5M6DGJ0</accession>
<evidence type="ECO:0000313" key="2">
    <source>
        <dbReference type="Proteomes" id="UP000324479"/>
    </source>
</evidence>
<protein>
    <submittedName>
        <fullName evidence="1">Uncharacterized protein</fullName>
    </submittedName>
</protein>
<proteinExistence type="predicted"/>
<dbReference type="RefSeq" id="WP_150075681.1">
    <property type="nucleotide sequence ID" value="NZ_VWOX01000003.1"/>
</dbReference>
<comment type="caution">
    <text evidence="1">The sequence shown here is derived from an EMBL/GenBank/DDBJ whole genome shotgun (WGS) entry which is preliminary data.</text>
</comment>
<gene>
    <name evidence="1" type="ORF">FYK55_07105</name>
</gene>
<name>A0A5M6DGJ0_9BACT</name>
<dbReference type="AlphaFoldDB" id="A0A5M6DGJ0"/>